<sequence length="152" mass="17577">MHIHFVCSGNTYRSRIAETHLNSLKLPNTNASSSGINADKNINGPITWPALWLIKTYNLINFVAPSWKQTNAELLNNADFVIFMEDSVFNACKQKCGFRKNRFQVWNIPDLDMSIEDFEGDEYLFALYSMNFTEKIYKKIVSQTKQLLIEIN</sequence>
<name>A0A955L4G4_9BACT</name>
<dbReference type="EMBL" id="JAGQLG010000140">
    <property type="protein sequence ID" value="MCA9382458.1"/>
    <property type="molecule type" value="Genomic_DNA"/>
</dbReference>
<organism evidence="2 3">
    <name type="scientific">Candidatus Dojkabacteria bacterium</name>
    <dbReference type="NCBI Taxonomy" id="2099670"/>
    <lineage>
        <taxon>Bacteria</taxon>
        <taxon>Candidatus Dojkabacteria</taxon>
    </lineage>
</organism>
<protein>
    <recommendedName>
        <fullName evidence="1">Phosphotyrosine protein phosphatase I domain-containing protein</fullName>
    </recommendedName>
</protein>
<reference evidence="2" key="1">
    <citation type="submission" date="2020-04" db="EMBL/GenBank/DDBJ databases">
        <authorList>
            <person name="Zhang T."/>
        </authorList>
    </citation>
    <scope>NUCLEOTIDE SEQUENCE</scope>
    <source>
        <strain evidence="2">HKST-UBA10</strain>
    </source>
</reference>
<gene>
    <name evidence="2" type="ORF">KC660_03570</name>
</gene>
<dbReference type="Proteomes" id="UP000782843">
    <property type="component" value="Unassembled WGS sequence"/>
</dbReference>
<evidence type="ECO:0000313" key="3">
    <source>
        <dbReference type="Proteomes" id="UP000782843"/>
    </source>
</evidence>
<accession>A0A955L4G4</accession>
<dbReference type="InterPro" id="IPR023485">
    <property type="entry name" value="Ptyr_pPase"/>
</dbReference>
<evidence type="ECO:0000313" key="2">
    <source>
        <dbReference type="EMBL" id="MCA9382458.1"/>
    </source>
</evidence>
<dbReference type="Pfam" id="PF01451">
    <property type="entry name" value="LMWPc"/>
    <property type="match status" value="1"/>
</dbReference>
<dbReference type="AlphaFoldDB" id="A0A955L4G4"/>
<reference evidence="2" key="2">
    <citation type="journal article" date="2021" name="Microbiome">
        <title>Successional dynamics and alternative stable states in a saline activated sludge microbial community over 9 years.</title>
        <authorList>
            <person name="Wang Y."/>
            <person name="Ye J."/>
            <person name="Ju F."/>
            <person name="Liu L."/>
            <person name="Boyd J.A."/>
            <person name="Deng Y."/>
            <person name="Parks D.H."/>
            <person name="Jiang X."/>
            <person name="Yin X."/>
            <person name="Woodcroft B.J."/>
            <person name="Tyson G.W."/>
            <person name="Hugenholtz P."/>
            <person name="Polz M.F."/>
            <person name="Zhang T."/>
        </authorList>
    </citation>
    <scope>NUCLEOTIDE SEQUENCE</scope>
    <source>
        <strain evidence="2">HKST-UBA10</strain>
    </source>
</reference>
<proteinExistence type="predicted"/>
<comment type="caution">
    <text evidence="2">The sequence shown here is derived from an EMBL/GenBank/DDBJ whole genome shotgun (WGS) entry which is preliminary data.</text>
</comment>
<dbReference type="InterPro" id="IPR036196">
    <property type="entry name" value="Ptyr_pPase_sf"/>
</dbReference>
<feature type="domain" description="Phosphotyrosine protein phosphatase I" evidence="1">
    <location>
        <begin position="3"/>
        <end position="148"/>
    </location>
</feature>
<dbReference type="Gene3D" id="3.40.50.2300">
    <property type="match status" value="1"/>
</dbReference>
<dbReference type="SUPFAM" id="SSF52788">
    <property type="entry name" value="Phosphotyrosine protein phosphatases I"/>
    <property type="match status" value="1"/>
</dbReference>
<evidence type="ECO:0000259" key="1">
    <source>
        <dbReference type="Pfam" id="PF01451"/>
    </source>
</evidence>